<dbReference type="Proteomes" id="UP000095282">
    <property type="component" value="Unplaced"/>
</dbReference>
<protein>
    <recommendedName>
        <fullName evidence="3 9">Mediator of RNA polymerase II transcription subunit 15</fullName>
    </recommendedName>
    <alternativeName>
        <fullName evidence="8 9">Mediator complex subunit 15</fullName>
    </alternativeName>
</protein>
<evidence type="ECO:0000256" key="9">
    <source>
        <dbReference type="RuleBase" id="RU364148"/>
    </source>
</evidence>
<evidence type="ECO:0000256" key="2">
    <source>
        <dbReference type="ARBA" id="ARBA00009807"/>
    </source>
</evidence>
<dbReference type="eggNOG" id="KOG4274">
    <property type="taxonomic scope" value="Eukaryota"/>
</dbReference>
<accession>A0A1I7U2W8</accession>
<evidence type="ECO:0000313" key="11">
    <source>
        <dbReference type="Proteomes" id="UP000095282"/>
    </source>
</evidence>
<organism evidence="11 12">
    <name type="scientific">Caenorhabditis tropicalis</name>
    <dbReference type="NCBI Taxonomy" id="1561998"/>
    <lineage>
        <taxon>Eukaryota</taxon>
        <taxon>Metazoa</taxon>
        <taxon>Ecdysozoa</taxon>
        <taxon>Nematoda</taxon>
        <taxon>Chromadorea</taxon>
        <taxon>Rhabditida</taxon>
        <taxon>Rhabditina</taxon>
        <taxon>Rhabditomorpha</taxon>
        <taxon>Rhabditoidea</taxon>
        <taxon>Rhabditidae</taxon>
        <taxon>Peloderinae</taxon>
        <taxon>Caenorhabditis</taxon>
    </lineage>
</organism>
<keyword evidence="7 9" id="KW-0539">Nucleus</keyword>
<dbReference type="SUPFAM" id="SSF47040">
    <property type="entry name" value="Kix domain of CBP (creb binding protein)"/>
    <property type="match status" value="1"/>
</dbReference>
<keyword evidence="6 9" id="KW-0804">Transcription</keyword>
<keyword evidence="5 9" id="KW-0010">Activator</keyword>
<gene>
    <name evidence="9" type="primary">MED15</name>
</gene>
<evidence type="ECO:0000256" key="6">
    <source>
        <dbReference type="ARBA" id="ARBA00023163"/>
    </source>
</evidence>
<evidence type="ECO:0000256" key="8">
    <source>
        <dbReference type="ARBA" id="ARBA00032016"/>
    </source>
</evidence>
<proteinExistence type="inferred from homology"/>
<dbReference type="FunFam" id="1.10.246.20:FF:000006">
    <property type="entry name" value="Mediator of RNA polymerase II transcription subunit 15"/>
    <property type="match status" value="1"/>
</dbReference>
<evidence type="ECO:0000313" key="12">
    <source>
        <dbReference type="WBParaSite" id="Csp11.Scaffold629.g14306.t1"/>
    </source>
</evidence>
<evidence type="ECO:0000256" key="1">
    <source>
        <dbReference type="ARBA" id="ARBA00004123"/>
    </source>
</evidence>
<dbReference type="Pfam" id="PF09606">
    <property type="entry name" value="Med15_N"/>
    <property type="match status" value="1"/>
</dbReference>
<feature type="domain" description="Mediator of RNA polymerase II transcription subunit 15 N-terminal" evidence="10">
    <location>
        <begin position="3"/>
        <end position="73"/>
    </location>
</feature>
<evidence type="ECO:0000256" key="4">
    <source>
        <dbReference type="ARBA" id="ARBA00023015"/>
    </source>
</evidence>
<evidence type="ECO:0000256" key="3">
    <source>
        <dbReference type="ARBA" id="ARBA00019613"/>
    </source>
</evidence>
<sequence length="75" mass="9021">MADEDWPSPRFREHIIRRLEPEIEKNRQMRPNHPVPDARQVEEYIFVKCLSKDEYLKTIAKVINAINCLENDENK</sequence>
<dbReference type="GO" id="GO:0006355">
    <property type="term" value="P:regulation of DNA-templated transcription"/>
    <property type="evidence" value="ECO:0007669"/>
    <property type="project" value="InterPro"/>
</dbReference>
<keyword evidence="11" id="KW-1185">Reference proteome</keyword>
<comment type="similarity">
    <text evidence="2 9">Belongs to the Mediator complex subunit 15 family.</text>
</comment>
<reference evidence="12" key="1">
    <citation type="submission" date="2016-11" db="UniProtKB">
        <authorList>
            <consortium name="WormBaseParasite"/>
        </authorList>
    </citation>
    <scope>IDENTIFICATION</scope>
</reference>
<name>A0A1I7U2W8_9PELO</name>
<evidence type="ECO:0000256" key="5">
    <source>
        <dbReference type="ARBA" id="ARBA00023159"/>
    </source>
</evidence>
<dbReference type="AlphaFoldDB" id="A0A1I7U2W8"/>
<keyword evidence="4 9" id="KW-0805">Transcription regulation</keyword>
<comment type="subcellular location">
    <subcellularLocation>
        <location evidence="1 9">Nucleus</location>
    </subcellularLocation>
</comment>
<dbReference type="WBParaSite" id="Csp11.Scaffold629.g14306.t1">
    <property type="protein sequence ID" value="Csp11.Scaffold629.g14306.t1"/>
    <property type="gene ID" value="Csp11.Scaffold629.g14306"/>
</dbReference>
<dbReference type="GO" id="GO:0005634">
    <property type="term" value="C:nucleus"/>
    <property type="evidence" value="ECO:0007669"/>
    <property type="project" value="UniProtKB-SubCell"/>
</dbReference>
<comment type="function">
    <text evidence="9">Component of the Mediator complex, a coactivator involved in the regulated transcription of nearly all RNA polymerase II-dependent genes. Mediator functions as a bridge to convey information from gene-specific regulatory proteins to the basal RNA polymerase II transcription machinery. Mediator is recruited to promoters by direct interactions with regulatory proteins and serves as a scaffold for the assembly of a functional preinitiation complex with RNA polymerase II and the general transcription factors.</text>
</comment>
<evidence type="ECO:0000259" key="10">
    <source>
        <dbReference type="Pfam" id="PF09606"/>
    </source>
</evidence>
<dbReference type="InterPro" id="IPR036529">
    <property type="entry name" value="KIX_dom_sf"/>
</dbReference>
<dbReference type="Gene3D" id="1.10.246.20">
    <property type="entry name" value="Coactivator CBP, KIX domain"/>
    <property type="match status" value="1"/>
</dbReference>
<comment type="subunit">
    <text evidence="9">Component of the Mediator complex.</text>
</comment>
<dbReference type="InterPro" id="IPR019087">
    <property type="entry name" value="Med15_N"/>
</dbReference>
<evidence type="ECO:0000256" key="7">
    <source>
        <dbReference type="ARBA" id="ARBA00023242"/>
    </source>
</evidence>
<dbReference type="GO" id="GO:0003712">
    <property type="term" value="F:transcription coregulator activity"/>
    <property type="evidence" value="ECO:0007669"/>
    <property type="project" value="InterPro"/>
</dbReference>